<name>A0AAE0TWV0_9PEZI</name>
<organism evidence="2 3">
    <name type="scientific">Lasiosphaeria ovina</name>
    <dbReference type="NCBI Taxonomy" id="92902"/>
    <lineage>
        <taxon>Eukaryota</taxon>
        <taxon>Fungi</taxon>
        <taxon>Dikarya</taxon>
        <taxon>Ascomycota</taxon>
        <taxon>Pezizomycotina</taxon>
        <taxon>Sordariomycetes</taxon>
        <taxon>Sordariomycetidae</taxon>
        <taxon>Sordariales</taxon>
        <taxon>Lasiosphaeriaceae</taxon>
        <taxon>Lasiosphaeria</taxon>
    </lineage>
</organism>
<feature type="compositionally biased region" description="Basic residues" evidence="1">
    <location>
        <begin position="179"/>
        <end position="189"/>
    </location>
</feature>
<keyword evidence="3" id="KW-1185">Reference proteome</keyword>
<feature type="compositionally biased region" description="Basic and acidic residues" evidence="1">
    <location>
        <begin position="228"/>
        <end position="244"/>
    </location>
</feature>
<accession>A0AAE0TWV0</accession>
<evidence type="ECO:0000313" key="3">
    <source>
        <dbReference type="Proteomes" id="UP001287356"/>
    </source>
</evidence>
<dbReference type="EMBL" id="JAULSN010000001">
    <property type="protein sequence ID" value="KAK3382431.1"/>
    <property type="molecule type" value="Genomic_DNA"/>
</dbReference>
<proteinExistence type="predicted"/>
<comment type="caution">
    <text evidence="2">The sequence shown here is derived from an EMBL/GenBank/DDBJ whole genome shotgun (WGS) entry which is preliminary data.</text>
</comment>
<evidence type="ECO:0000256" key="1">
    <source>
        <dbReference type="SAM" id="MobiDB-lite"/>
    </source>
</evidence>
<feature type="region of interest" description="Disordered" evidence="1">
    <location>
        <begin position="167"/>
        <end position="189"/>
    </location>
</feature>
<feature type="region of interest" description="Disordered" evidence="1">
    <location>
        <begin position="228"/>
        <end position="295"/>
    </location>
</feature>
<reference evidence="2" key="2">
    <citation type="submission" date="2023-06" db="EMBL/GenBank/DDBJ databases">
        <authorList>
            <consortium name="Lawrence Berkeley National Laboratory"/>
            <person name="Haridas S."/>
            <person name="Hensen N."/>
            <person name="Bonometti L."/>
            <person name="Westerberg I."/>
            <person name="Brannstrom I.O."/>
            <person name="Guillou S."/>
            <person name="Cros-Aarteil S."/>
            <person name="Calhoun S."/>
            <person name="Kuo A."/>
            <person name="Mondo S."/>
            <person name="Pangilinan J."/>
            <person name="Riley R."/>
            <person name="Labutti K."/>
            <person name="Andreopoulos B."/>
            <person name="Lipzen A."/>
            <person name="Chen C."/>
            <person name="Yanf M."/>
            <person name="Daum C."/>
            <person name="Ng V."/>
            <person name="Clum A."/>
            <person name="Steindorff A."/>
            <person name="Ohm R."/>
            <person name="Martin F."/>
            <person name="Silar P."/>
            <person name="Natvig D."/>
            <person name="Lalanne C."/>
            <person name="Gautier V."/>
            <person name="Ament-Velasquez S.L."/>
            <person name="Kruys A."/>
            <person name="Hutchinson M.I."/>
            <person name="Powell A.J."/>
            <person name="Barry K."/>
            <person name="Miller A.N."/>
            <person name="Grigoriev I.V."/>
            <person name="Debuchy R."/>
            <person name="Gladieux P."/>
            <person name="Thoren M.H."/>
            <person name="Johannesson H."/>
        </authorList>
    </citation>
    <scope>NUCLEOTIDE SEQUENCE</scope>
    <source>
        <strain evidence="2">CBS 958.72</strain>
    </source>
</reference>
<gene>
    <name evidence="2" type="ORF">B0T24DRAFT_12990</name>
</gene>
<feature type="compositionally biased region" description="Low complexity" evidence="1">
    <location>
        <begin position="284"/>
        <end position="295"/>
    </location>
</feature>
<evidence type="ECO:0000313" key="2">
    <source>
        <dbReference type="EMBL" id="KAK3382431.1"/>
    </source>
</evidence>
<reference evidence="2" key="1">
    <citation type="journal article" date="2023" name="Mol. Phylogenet. Evol.">
        <title>Genome-scale phylogeny and comparative genomics of the fungal order Sordariales.</title>
        <authorList>
            <person name="Hensen N."/>
            <person name="Bonometti L."/>
            <person name="Westerberg I."/>
            <person name="Brannstrom I.O."/>
            <person name="Guillou S."/>
            <person name="Cros-Aarteil S."/>
            <person name="Calhoun S."/>
            <person name="Haridas S."/>
            <person name="Kuo A."/>
            <person name="Mondo S."/>
            <person name="Pangilinan J."/>
            <person name="Riley R."/>
            <person name="LaButti K."/>
            <person name="Andreopoulos B."/>
            <person name="Lipzen A."/>
            <person name="Chen C."/>
            <person name="Yan M."/>
            <person name="Daum C."/>
            <person name="Ng V."/>
            <person name="Clum A."/>
            <person name="Steindorff A."/>
            <person name="Ohm R.A."/>
            <person name="Martin F."/>
            <person name="Silar P."/>
            <person name="Natvig D.O."/>
            <person name="Lalanne C."/>
            <person name="Gautier V."/>
            <person name="Ament-Velasquez S.L."/>
            <person name="Kruys A."/>
            <person name="Hutchinson M.I."/>
            <person name="Powell A.J."/>
            <person name="Barry K."/>
            <person name="Miller A.N."/>
            <person name="Grigoriev I.V."/>
            <person name="Debuchy R."/>
            <person name="Gladieux P."/>
            <person name="Hiltunen Thoren M."/>
            <person name="Johannesson H."/>
        </authorList>
    </citation>
    <scope>NUCLEOTIDE SEQUENCE</scope>
    <source>
        <strain evidence="2">CBS 958.72</strain>
    </source>
</reference>
<feature type="compositionally biased region" description="Basic residues" evidence="1">
    <location>
        <begin position="245"/>
        <end position="263"/>
    </location>
</feature>
<sequence>MPSSLGKLTATELAAKIRTPTHQSKVPKARFELPDPEIPWYMRELKEVTPWYRRERQVRRCSPSSLSVLLFPLHAARCDRDETRHPATKTVANVFLPLTERSQQRPAAVFVHPREAVFRLLASAVCRGLYLQWPPWPLVVSDAYRAGCAHCDSCSCPRHSRCSFRYRRQRSKQREGQEKKKKGTHSAARQRTRFVPVACCRSNFCTYRHCCPRPCHSHHCCCGDYRKGSNPKRKEQEEEKEGPRRLRQKQQWRQRRQRRRSRASHPASTVTGSSERKSKRKGQGQRQRQSLRTRSLFFHRIFTAAAKRRRGIGSARRA</sequence>
<protein>
    <submittedName>
        <fullName evidence="2">Uncharacterized protein</fullName>
    </submittedName>
</protein>
<dbReference type="Proteomes" id="UP001287356">
    <property type="component" value="Unassembled WGS sequence"/>
</dbReference>
<dbReference type="AlphaFoldDB" id="A0AAE0TWV0"/>